<reference evidence="3" key="1">
    <citation type="submission" date="2023-05" db="EMBL/GenBank/DDBJ databases">
        <title>Metabolic capabilities are highly conserved among human nasal-associated Corynebacterium species in pangenomic analyses.</title>
        <authorList>
            <person name="Tran T.H."/>
            <person name="Roberts A.Q."/>
            <person name="Escapa I.F."/>
            <person name="Gao W."/>
            <person name="Conlan S."/>
            <person name="Kong H."/>
            <person name="Segre J.A."/>
            <person name="Kelly M.S."/>
            <person name="Lemon K.P."/>
        </authorList>
    </citation>
    <scope>NUCLEOTIDE SEQUENCE</scope>
    <source>
        <strain evidence="3">KPL2773</strain>
    </source>
</reference>
<feature type="compositionally biased region" description="Low complexity" evidence="1">
    <location>
        <begin position="59"/>
        <end position="74"/>
    </location>
</feature>
<feature type="compositionally biased region" description="Polar residues" evidence="1">
    <location>
        <begin position="47"/>
        <end position="58"/>
    </location>
</feature>
<feature type="chain" id="PRO_5042900221" description="Secreted protein" evidence="2">
    <location>
        <begin position="21"/>
        <end position="207"/>
    </location>
</feature>
<dbReference type="EMBL" id="JASNVH010000002">
    <property type="protein sequence ID" value="MDK4306332.1"/>
    <property type="molecule type" value="Genomic_DNA"/>
</dbReference>
<organism evidence="3 4">
    <name type="scientific">Corynebacterium pseudodiphtheriticum</name>
    <dbReference type="NCBI Taxonomy" id="37637"/>
    <lineage>
        <taxon>Bacteria</taxon>
        <taxon>Bacillati</taxon>
        <taxon>Actinomycetota</taxon>
        <taxon>Actinomycetes</taxon>
        <taxon>Mycobacteriales</taxon>
        <taxon>Corynebacteriaceae</taxon>
        <taxon>Corynebacterium</taxon>
    </lineage>
</organism>
<feature type="compositionally biased region" description="Low complexity" evidence="1">
    <location>
        <begin position="99"/>
        <end position="119"/>
    </location>
</feature>
<proteinExistence type="predicted"/>
<dbReference type="PROSITE" id="PS51257">
    <property type="entry name" value="PROKAR_LIPOPROTEIN"/>
    <property type="match status" value="1"/>
</dbReference>
<dbReference type="Proteomes" id="UP001224412">
    <property type="component" value="Unassembled WGS sequence"/>
</dbReference>
<evidence type="ECO:0000256" key="2">
    <source>
        <dbReference type="SAM" id="SignalP"/>
    </source>
</evidence>
<feature type="compositionally biased region" description="Acidic residues" evidence="1">
    <location>
        <begin position="89"/>
        <end position="98"/>
    </location>
</feature>
<evidence type="ECO:0000313" key="3">
    <source>
        <dbReference type="EMBL" id="MDK4306332.1"/>
    </source>
</evidence>
<dbReference type="AlphaFoldDB" id="A0AAP4BP92"/>
<name>A0AAP4BP92_9CORY</name>
<evidence type="ECO:0000256" key="1">
    <source>
        <dbReference type="SAM" id="MobiDB-lite"/>
    </source>
</evidence>
<sequence length="207" mass="21401">MTNYRKFAVTGVSAAALALAACTPPNENPSDQKVETGNTFEAPRSSEPASTNGTNTQETGVAGTTGTNGTDSTGESVRTTETIIGGTESDLDDDEDSELAAASGDSATGSSGATKTTSSRKVAANKIGFINCLGSPERKPAYVVLDCADPDERLTKIKWTSWESDSAKASAQNTDNQEVSLVLRSPVESAQGTVFSEILVDGQLVTP</sequence>
<gene>
    <name evidence="3" type="ORF">QPX42_02000</name>
</gene>
<feature type="region of interest" description="Disordered" evidence="1">
    <location>
        <begin position="23"/>
        <end position="120"/>
    </location>
</feature>
<comment type="caution">
    <text evidence="3">The sequence shown here is derived from an EMBL/GenBank/DDBJ whole genome shotgun (WGS) entry which is preliminary data.</text>
</comment>
<protein>
    <recommendedName>
        <fullName evidence="5">Secreted protein</fullName>
    </recommendedName>
</protein>
<feature type="compositionally biased region" description="Polar residues" evidence="1">
    <location>
        <begin position="28"/>
        <end position="39"/>
    </location>
</feature>
<accession>A0AAP4BP92</accession>
<dbReference type="RefSeq" id="WP_284588734.1">
    <property type="nucleotide sequence ID" value="NZ_JASNUC010000002.1"/>
</dbReference>
<feature type="signal peptide" evidence="2">
    <location>
        <begin position="1"/>
        <end position="20"/>
    </location>
</feature>
<evidence type="ECO:0008006" key="5">
    <source>
        <dbReference type="Google" id="ProtNLM"/>
    </source>
</evidence>
<keyword evidence="2" id="KW-0732">Signal</keyword>
<evidence type="ECO:0000313" key="4">
    <source>
        <dbReference type="Proteomes" id="UP001224412"/>
    </source>
</evidence>